<keyword evidence="2" id="KW-1185">Reference proteome</keyword>
<dbReference type="RefSeq" id="WP_168086429.1">
    <property type="nucleotide sequence ID" value="NZ_BHZH01000086.1"/>
</dbReference>
<dbReference type="SUPFAM" id="SSF53756">
    <property type="entry name" value="UDP-Glycosyltransferase/glycogen phosphorylase"/>
    <property type="match status" value="1"/>
</dbReference>
<dbReference type="EMBL" id="JAAVJC010000003">
    <property type="protein sequence ID" value="NJQ13591.1"/>
    <property type="molecule type" value="Genomic_DNA"/>
</dbReference>
<reference evidence="1 2" key="1">
    <citation type="submission" date="2020-03" db="EMBL/GenBank/DDBJ databases">
        <title>Draft genome of Streptomyces sp. ventii, isolated from the Axial Seamount in the Pacific Ocean, and resequencing of the two type strains Streptomyces lonarensis strain NCL 716 and Streptomyces bohaiensis strain 11A07.</title>
        <authorList>
            <person name="Loughran R.M."/>
            <person name="Pfannmuller K.M."/>
            <person name="Wasson B.J."/>
            <person name="Deadmond M.C."/>
            <person name="Paddock B.E."/>
            <person name="Koyack M.J."/>
            <person name="Gallegos D.A."/>
            <person name="Mitchell E.A."/>
            <person name="Ushijima B."/>
            <person name="Saw J.H."/>
            <person name="Mcphail K.L."/>
            <person name="Videau P."/>
        </authorList>
    </citation>
    <scope>NUCLEOTIDE SEQUENCE [LARGE SCALE GENOMIC DNA]</scope>
    <source>
        <strain evidence="1 2">11A07</strain>
    </source>
</reference>
<organism evidence="1 2">
    <name type="scientific">Streptomyces bohaiensis</name>
    <dbReference type="NCBI Taxonomy" id="1431344"/>
    <lineage>
        <taxon>Bacteria</taxon>
        <taxon>Bacillati</taxon>
        <taxon>Actinomycetota</taxon>
        <taxon>Actinomycetes</taxon>
        <taxon>Kitasatosporales</taxon>
        <taxon>Streptomycetaceae</taxon>
        <taxon>Streptomyces</taxon>
    </lineage>
</organism>
<dbReference type="Gene3D" id="3.40.50.2000">
    <property type="entry name" value="Glycogen Phosphorylase B"/>
    <property type="match status" value="2"/>
</dbReference>
<evidence type="ECO:0000313" key="1">
    <source>
        <dbReference type="EMBL" id="NJQ13591.1"/>
    </source>
</evidence>
<comment type="caution">
    <text evidence="1">The sequence shown here is derived from an EMBL/GenBank/DDBJ whole genome shotgun (WGS) entry which is preliminary data.</text>
</comment>
<accession>A0ABX1C2W9</accession>
<sequence>MPGALYVSIDDFTHERFTNGLFLQVRELLQRVSERGLPAGLACITTRGGTGGTRRTRAVQGCTVHECFVRAPGEAAAYRKALHDLLEDLDPEVVLLNSCAVRLREPHLGALEVSLATGRRVVVLVTDQLYPTDRGHGADEMRRYYDLMRQADSVQAVSRTIADALRHQTGVQARVLPNLLPERRLLSGDAPGPGAGFLTLINHHPIKGRRVWDTLIRLRPDDTYLVVETWPDAPPYAPPSPNVRVAPFAPDPTAVYASSRMLLLPSLGPEGLPRVALEAMESGVPVIAHRIGSLPELGDAVTFVTPPPIDGYELDENDVLYPVVSASDLECSARDFIQAIDAIDGDRALRSHRVTLGRAFARDYRNHSEAVTRSLLDAWFSANGALPRG</sequence>
<proteinExistence type="predicted"/>
<evidence type="ECO:0000313" key="2">
    <source>
        <dbReference type="Proteomes" id="UP000727056"/>
    </source>
</evidence>
<dbReference type="Proteomes" id="UP000727056">
    <property type="component" value="Unassembled WGS sequence"/>
</dbReference>
<name>A0ABX1C2W9_9ACTN</name>
<dbReference type="Pfam" id="PF13692">
    <property type="entry name" value="Glyco_trans_1_4"/>
    <property type="match status" value="1"/>
</dbReference>
<protein>
    <submittedName>
        <fullName evidence="1">Glycosyltransferase family 4 protein</fullName>
    </submittedName>
</protein>
<gene>
    <name evidence="1" type="ORF">HCN52_01170</name>
</gene>